<evidence type="ECO:0000259" key="1">
    <source>
        <dbReference type="SMART" id="SM01126"/>
    </source>
</evidence>
<reference evidence="2" key="1">
    <citation type="submission" date="2023-08" db="EMBL/GenBank/DDBJ databases">
        <authorList>
            <person name="Alioto T."/>
            <person name="Alioto T."/>
            <person name="Gomez Garrido J."/>
        </authorList>
    </citation>
    <scope>NUCLEOTIDE SEQUENCE</scope>
</reference>
<organism evidence="2 3">
    <name type="scientific">Xyrichtys novacula</name>
    <name type="common">Pearly razorfish</name>
    <name type="synonym">Hemipteronotus novacula</name>
    <dbReference type="NCBI Taxonomy" id="13765"/>
    <lineage>
        <taxon>Eukaryota</taxon>
        <taxon>Metazoa</taxon>
        <taxon>Chordata</taxon>
        <taxon>Craniata</taxon>
        <taxon>Vertebrata</taxon>
        <taxon>Euteleostomi</taxon>
        <taxon>Actinopterygii</taxon>
        <taxon>Neopterygii</taxon>
        <taxon>Teleostei</taxon>
        <taxon>Neoteleostei</taxon>
        <taxon>Acanthomorphata</taxon>
        <taxon>Eupercaria</taxon>
        <taxon>Labriformes</taxon>
        <taxon>Labridae</taxon>
        <taxon>Xyrichtys</taxon>
    </lineage>
</organism>
<evidence type="ECO:0000313" key="2">
    <source>
        <dbReference type="EMBL" id="CAJ1087259.1"/>
    </source>
</evidence>
<dbReference type="Pfam" id="PF12762">
    <property type="entry name" value="DDE_Tnp_IS1595"/>
    <property type="match status" value="1"/>
</dbReference>
<gene>
    <name evidence="2" type="ORF">XNOV1_A041185</name>
</gene>
<dbReference type="EMBL" id="OY660887">
    <property type="protein sequence ID" value="CAJ1087259.1"/>
    <property type="molecule type" value="Genomic_DNA"/>
</dbReference>
<dbReference type="AlphaFoldDB" id="A0AAV1HQ83"/>
<dbReference type="InterPro" id="IPR024445">
    <property type="entry name" value="Tnp_ISXO2-like"/>
</dbReference>
<feature type="domain" description="ISXO2-like transposase" evidence="1">
    <location>
        <begin position="100"/>
        <end position="253"/>
    </location>
</feature>
<dbReference type="SMART" id="SM01126">
    <property type="entry name" value="DDE_Tnp_IS1595"/>
    <property type="match status" value="1"/>
</dbReference>
<keyword evidence="3" id="KW-1185">Reference proteome</keyword>
<dbReference type="NCBIfam" id="NF033547">
    <property type="entry name" value="transpos_IS1595"/>
    <property type="match status" value="1"/>
</dbReference>
<sequence>MSTQPPNSEKVNSAQEPVFQKQNLTVQLDEICVQVRQHIPCVFYVYIYVARFSQGLRLRQIDLISDDIAGSSRTLSKMSKTMREVCKRAMKKLQRRKRQRIGERRYFVAIDESHFRHKRKYGRGRMAGAWKRKKWVFGMLGVRRRGQSKGKHVLRLVERRSRATLVPLINLYIRRGSTIISDEWRAYNALPQLGYRHYTVNHSVAYVNPVTGAHTQHIERAWRTYKEKIWRLRGNCSEELLEDHLLVIEWEDWLARKHRHGPLGRLLHDMRVSECIVCQAGQQTVKKEVEYTPIKLDSSVEAVVGEEALSEDIERLEGVRAIVQRNVEKQQEKTRRRLQSALQGKSANLKGEGGAVFPKVNVDHLSRVRQEETRIPHKIKSSVAHLTLLVRDYNNINADKAEVIDSFMMTAICQGKTPRLRTVCSGLLHYARGICFSDYAINVH</sequence>
<name>A0AAV1HQ83_XYRNO</name>
<accession>A0AAV1HQ83</accession>
<dbReference type="PANTHER" id="PTHR47163">
    <property type="entry name" value="DDE_TNP_IS1595 DOMAIN-CONTAINING PROTEIN"/>
    <property type="match status" value="1"/>
</dbReference>
<dbReference type="InterPro" id="IPR053164">
    <property type="entry name" value="IS1016-like_transposase"/>
</dbReference>
<evidence type="ECO:0000313" key="3">
    <source>
        <dbReference type="Proteomes" id="UP001178508"/>
    </source>
</evidence>
<proteinExistence type="predicted"/>
<dbReference type="Proteomes" id="UP001178508">
    <property type="component" value="Chromosome 24"/>
</dbReference>
<protein>
    <recommendedName>
        <fullName evidence="1">ISXO2-like transposase domain-containing protein</fullName>
    </recommendedName>
</protein>
<dbReference type="PANTHER" id="PTHR47163:SF2">
    <property type="entry name" value="SI:DKEY-17M8.2"/>
    <property type="match status" value="1"/>
</dbReference>